<reference evidence="10 11" key="1">
    <citation type="submission" date="2015-12" db="EMBL/GenBank/DDBJ databases">
        <authorList>
            <person name="Shamseldin A."/>
            <person name="Moawad H."/>
            <person name="Abd El-Rahim W.M."/>
            <person name="Sadowsky M.J."/>
        </authorList>
    </citation>
    <scope>NUCLEOTIDE SEQUENCE [LARGE SCALE GENOMIC DNA]</scope>
    <source>
        <strain evidence="10 11">ZGT118</strain>
    </source>
</reference>
<evidence type="ECO:0000313" key="11">
    <source>
        <dbReference type="Proteomes" id="UP000053791"/>
    </source>
</evidence>
<dbReference type="Pfam" id="PF01553">
    <property type="entry name" value="Acyltransferase"/>
    <property type="match status" value="1"/>
</dbReference>
<organism evidence="10 11">
    <name type="scientific">Ruegeria marisrubri</name>
    <dbReference type="NCBI Taxonomy" id="1685379"/>
    <lineage>
        <taxon>Bacteria</taxon>
        <taxon>Pseudomonadati</taxon>
        <taxon>Pseudomonadota</taxon>
        <taxon>Alphaproteobacteria</taxon>
        <taxon>Rhodobacterales</taxon>
        <taxon>Roseobacteraceae</taxon>
        <taxon>Ruegeria</taxon>
    </lineage>
</organism>
<dbReference type="CDD" id="cd07989">
    <property type="entry name" value="LPLAT_AGPAT-like"/>
    <property type="match status" value="1"/>
</dbReference>
<dbReference type="SMART" id="SM00563">
    <property type="entry name" value="PlsC"/>
    <property type="match status" value="1"/>
</dbReference>
<name>A0A101CZ81_9RHOB</name>
<feature type="transmembrane region" description="Helical" evidence="8">
    <location>
        <begin position="25"/>
        <end position="55"/>
    </location>
</feature>
<dbReference type="GO" id="GO:0006644">
    <property type="term" value="P:phospholipid metabolic process"/>
    <property type="evidence" value="ECO:0007669"/>
    <property type="project" value="TreeGrafter"/>
</dbReference>
<dbReference type="SUPFAM" id="SSF69593">
    <property type="entry name" value="Glycerol-3-phosphate (1)-acyltransferase"/>
    <property type="match status" value="1"/>
</dbReference>
<evidence type="ECO:0000259" key="9">
    <source>
        <dbReference type="SMART" id="SM00563"/>
    </source>
</evidence>
<dbReference type="AlphaFoldDB" id="A0A101CZ81"/>
<dbReference type="Proteomes" id="UP000053791">
    <property type="component" value="Unassembled WGS sequence"/>
</dbReference>
<keyword evidence="5" id="KW-0443">Lipid metabolism</keyword>
<protein>
    <submittedName>
        <fullName evidence="10">Acyl-phosphate glycerol 3-phosphate acyltransferase</fullName>
    </submittedName>
</protein>
<dbReference type="PANTHER" id="PTHR23063">
    <property type="entry name" value="PHOSPHOLIPID ACYLTRANSFERASE"/>
    <property type="match status" value="1"/>
</dbReference>
<dbReference type="OrthoDB" id="9806880at2"/>
<dbReference type="EMBL" id="LQBQ01000001">
    <property type="protein sequence ID" value="KUJ86017.1"/>
    <property type="molecule type" value="Genomic_DNA"/>
</dbReference>
<evidence type="ECO:0000256" key="1">
    <source>
        <dbReference type="ARBA" id="ARBA00004370"/>
    </source>
</evidence>
<dbReference type="STRING" id="1685379.AVO45_03335"/>
<accession>A0A101CZ81</accession>
<comment type="caution">
    <text evidence="10">The sequence shown here is derived from an EMBL/GenBank/DDBJ whole genome shotgun (WGS) entry which is preliminary data.</text>
</comment>
<keyword evidence="4 8" id="KW-1133">Transmembrane helix</keyword>
<dbReference type="RefSeq" id="WP_068344411.1">
    <property type="nucleotide sequence ID" value="NZ_LQBQ01000001.1"/>
</dbReference>
<evidence type="ECO:0000256" key="7">
    <source>
        <dbReference type="ARBA" id="ARBA00023315"/>
    </source>
</evidence>
<dbReference type="GO" id="GO:0016020">
    <property type="term" value="C:membrane"/>
    <property type="evidence" value="ECO:0007669"/>
    <property type="project" value="UniProtKB-SubCell"/>
</dbReference>
<feature type="domain" description="Phospholipid/glycerol acyltransferase" evidence="9">
    <location>
        <begin position="97"/>
        <end position="212"/>
    </location>
</feature>
<gene>
    <name evidence="10" type="ORF">AVO45_03335</name>
</gene>
<evidence type="ECO:0000256" key="6">
    <source>
        <dbReference type="ARBA" id="ARBA00023136"/>
    </source>
</evidence>
<evidence type="ECO:0000256" key="5">
    <source>
        <dbReference type="ARBA" id="ARBA00023098"/>
    </source>
</evidence>
<sequence>MAERDVTNRALWYSEEAPDPVKLGLLGWILVLVRGVPLFLLVLGGLIVLLAVRLFERPLCGMRRPVTAFIPQFVSRNAFRMLGIGFQTSGELMRQHGAVVANHSSWLDIFALNARKRVYFVSKAEVAKWPGIGWLARATGTVFIERDPRKARAQTKLFEERLKAGHKLLFFPEGTSTDGLRVLPFKTTLFAAFFAEELRDFMYVQPVTVIYHAPAGQPDRFYGWWGDMDFGPHLLKTLGALRQGRVELIYHAPAKVSDFPNRKALAAHCEDAIRHAHALARPEK</sequence>
<evidence type="ECO:0000256" key="2">
    <source>
        <dbReference type="ARBA" id="ARBA00022679"/>
    </source>
</evidence>
<evidence type="ECO:0000313" key="10">
    <source>
        <dbReference type="EMBL" id="KUJ86017.1"/>
    </source>
</evidence>
<keyword evidence="6 8" id="KW-0472">Membrane</keyword>
<keyword evidence="11" id="KW-1185">Reference proteome</keyword>
<evidence type="ECO:0000256" key="8">
    <source>
        <dbReference type="SAM" id="Phobius"/>
    </source>
</evidence>
<evidence type="ECO:0000256" key="3">
    <source>
        <dbReference type="ARBA" id="ARBA00022692"/>
    </source>
</evidence>
<keyword evidence="7 10" id="KW-0012">Acyltransferase</keyword>
<comment type="subcellular location">
    <subcellularLocation>
        <location evidence="1">Membrane</location>
    </subcellularLocation>
</comment>
<dbReference type="InterPro" id="IPR002123">
    <property type="entry name" value="Plipid/glycerol_acylTrfase"/>
</dbReference>
<proteinExistence type="predicted"/>
<evidence type="ECO:0000256" key="4">
    <source>
        <dbReference type="ARBA" id="ARBA00022989"/>
    </source>
</evidence>
<dbReference type="PANTHER" id="PTHR23063:SF54">
    <property type="entry name" value="LYSOPHOSPHOLIPID ACYLTRANSFERASE LPEAT1"/>
    <property type="match status" value="1"/>
</dbReference>
<dbReference type="GO" id="GO:0071618">
    <property type="term" value="F:lysophosphatidylethanolamine acyltransferase activity"/>
    <property type="evidence" value="ECO:0007669"/>
    <property type="project" value="TreeGrafter"/>
</dbReference>
<keyword evidence="2 10" id="KW-0808">Transferase</keyword>
<keyword evidence="3 8" id="KW-0812">Transmembrane</keyword>